<feature type="coiled-coil region" evidence="3">
    <location>
        <begin position="447"/>
        <end position="511"/>
    </location>
</feature>
<sequence length="642" mass="71734">MNLGTPLVPRGTDKVLRVIIPGRISTPGQDMASITSQHEDAERWLQRVYAGPTEIRRLGEQASGWVVDRQTMVEADELVTSGDWDLVLVTELREIYRNPRMQWGFVQACLDADVRFVSLADNIDTADVNWEVMMHTASLRHGMTVPEARQRVRRKATSSFAHGGMVLKIKYGYRKLTREEAAGGTFGPVGLRIAKRPDCTATIRQMAAWVVAGWSYVRVADRLNQDGVSPGAYVDREQWTGRTVKDLLRDPILSGRRRFRTTITKMVYGTGKHRSCPNPAPPEEKEYPELGHLTPDEHAAVLEVVEARRTASAKRQRAGKENPLWRQPRKRTRWPGQSATCGCCGGRMYQYGTLLRCQNTLAGSTRSCWNHVQVDIATVRAVVIPWVMSIIGDQAGFRETLAAAAWAEFGRHRRRRQKSGNTLDGQIADLEVRAKRLATAIGLGGELEALVTELKEVQDALQAARGERSRVAEEHDAAGEFTSAADVAARLDEAIERMAETSAEFAEILRRLLPVFVIRPVQQLDRPAIRPRATITLRFDAWAAPGEPPFEASTTLDLFQPPVHVRHLPACLAAKAARPDASLNEIAAELDINRMTVKRAYAYARLMAAEGLTDPYRELKVRPAVASRWDRKRKPKEEPPAD</sequence>
<dbReference type="EMBL" id="NIDE01000020">
    <property type="protein sequence ID" value="OWK34231.1"/>
    <property type="molecule type" value="Genomic_DNA"/>
</dbReference>
<dbReference type="Proteomes" id="UP000214646">
    <property type="component" value="Unassembled WGS sequence"/>
</dbReference>
<dbReference type="AlphaFoldDB" id="A0A225CY17"/>
<dbReference type="SMART" id="SM00857">
    <property type="entry name" value="Resolvase"/>
    <property type="match status" value="1"/>
</dbReference>
<dbReference type="Pfam" id="PF00239">
    <property type="entry name" value="Resolvase"/>
    <property type="match status" value="1"/>
</dbReference>
<dbReference type="GO" id="GO:0000150">
    <property type="term" value="F:DNA strand exchange activity"/>
    <property type="evidence" value="ECO:0007669"/>
    <property type="project" value="InterPro"/>
</dbReference>
<dbReference type="InterPro" id="IPR038109">
    <property type="entry name" value="DNA_bind_recomb_sf"/>
</dbReference>
<protein>
    <submittedName>
        <fullName evidence="6">Site-specific recombinase</fullName>
    </submittedName>
</protein>
<reference evidence="7" key="1">
    <citation type="submission" date="2017-06" db="EMBL/GenBank/DDBJ databases">
        <title>Genome analysis of Fimbriiglobus ruber SP5, the first member of the order Planctomycetales with confirmed chitinolytic capability.</title>
        <authorList>
            <person name="Ravin N.V."/>
            <person name="Rakitin A.L."/>
            <person name="Ivanova A.A."/>
            <person name="Beletsky A.V."/>
            <person name="Kulichevskaya I.S."/>
            <person name="Mardanov A.V."/>
            <person name="Dedysh S.N."/>
        </authorList>
    </citation>
    <scope>NUCLEOTIDE SEQUENCE [LARGE SCALE GENOMIC DNA]</scope>
    <source>
        <strain evidence="7">SP5</strain>
    </source>
</reference>
<evidence type="ECO:0000313" key="6">
    <source>
        <dbReference type="EMBL" id="OWK34231.1"/>
    </source>
</evidence>
<feature type="region of interest" description="Disordered" evidence="4">
    <location>
        <begin position="311"/>
        <end position="331"/>
    </location>
</feature>
<dbReference type="InterPro" id="IPR050639">
    <property type="entry name" value="SSR_resolvase"/>
</dbReference>
<dbReference type="RefSeq" id="WP_088260530.1">
    <property type="nucleotide sequence ID" value="NZ_NIDE01000020.1"/>
</dbReference>
<dbReference type="Pfam" id="PF07508">
    <property type="entry name" value="Recombinase"/>
    <property type="match status" value="1"/>
</dbReference>
<accession>A0A225CY17</accession>
<dbReference type="Gene3D" id="3.40.50.1390">
    <property type="entry name" value="Resolvase, N-terminal catalytic domain"/>
    <property type="match status" value="1"/>
</dbReference>
<feature type="domain" description="Resolvase/invertase-type recombinase catalytic" evidence="5">
    <location>
        <begin position="18"/>
        <end position="165"/>
    </location>
</feature>
<evidence type="ECO:0000259" key="5">
    <source>
        <dbReference type="SMART" id="SM00857"/>
    </source>
</evidence>
<evidence type="ECO:0000256" key="2">
    <source>
        <dbReference type="ARBA" id="ARBA00023172"/>
    </source>
</evidence>
<keyword evidence="7" id="KW-1185">Reference proteome</keyword>
<comment type="caution">
    <text evidence="6">The sequence shown here is derived from an EMBL/GenBank/DDBJ whole genome shotgun (WGS) entry which is preliminary data.</text>
</comment>
<evidence type="ECO:0000313" key="7">
    <source>
        <dbReference type="Proteomes" id="UP000214646"/>
    </source>
</evidence>
<dbReference type="InterPro" id="IPR006119">
    <property type="entry name" value="Resolv_N"/>
</dbReference>
<keyword evidence="3" id="KW-0175">Coiled coil</keyword>
<gene>
    <name evidence="6" type="ORF">FRUB_10202</name>
</gene>
<evidence type="ECO:0000256" key="3">
    <source>
        <dbReference type="SAM" id="Coils"/>
    </source>
</evidence>
<keyword evidence="1" id="KW-0238">DNA-binding</keyword>
<organism evidence="6 7">
    <name type="scientific">Fimbriiglobus ruber</name>
    <dbReference type="NCBI Taxonomy" id="1908690"/>
    <lineage>
        <taxon>Bacteria</taxon>
        <taxon>Pseudomonadati</taxon>
        <taxon>Planctomycetota</taxon>
        <taxon>Planctomycetia</taxon>
        <taxon>Gemmatales</taxon>
        <taxon>Gemmataceae</taxon>
        <taxon>Fimbriiglobus</taxon>
    </lineage>
</organism>
<name>A0A225CY17_9BACT</name>
<keyword evidence="2" id="KW-0233">DNA recombination</keyword>
<evidence type="ECO:0000256" key="1">
    <source>
        <dbReference type="ARBA" id="ARBA00023125"/>
    </source>
</evidence>
<dbReference type="InterPro" id="IPR011109">
    <property type="entry name" value="DNA_bind_recombinase_dom"/>
</dbReference>
<proteinExistence type="predicted"/>
<dbReference type="PANTHER" id="PTHR30461:SF2">
    <property type="entry name" value="SERINE RECOMBINASE PINE-RELATED"/>
    <property type="match status" value="1"/>
</dbReference>
<dbReference type="InterPro" id="IPR036162">
    <property type="entry name" value="Resolvase-like_N_sf"/>
</dbReference>
<dbReference type="GO" id="GO:0003677">
    <property type="term" value="F:DNA binding"/>
    <property type="evidence" value="ECO:0007669"/>
    <property type="project" value="UniProtKB-KW"/>
</dbReference>
<evidence type="ECO:0000256" key="4">
    <source>
        <dbReference type="SAM" id="MobiDB-lite"/>
    </source>
</evidence>
<dbReference type="PANTHER" id="PTHR30461">
    <property type="entry name" value="DNA-INVERTASE FROM LAMBDOID PROPHAGE"/>
    <property type="match status" value="1"/>
</dbReference>
<dbReference type="SUPFAM" id="SSF53041">
    <property type="entry name" value="Resolvase-like"/>
    <property type="match status" value="1"/>
</dbReference>
<dbReference type="OrthoDB" id="210736at2"/>
<dbReference type="Gene3D" id="3.90.1750.20">
    <property type="entry name" value="Putative Large Serine Recombinase, Chain B, Domain 2"/>
    <property type="match status" value="1"/>
</dbReference>